<evidence type="ECO:0000256" key="5">
    <source>
        <dbReference type="ARBA" id="ARBA00023242"/>
    </source>
</evidence>
<dbReference type="GO" id="GO:0005634">
    <property type="term" value="C:nucleus"/>
    <property type="evidence" value="ECO:0007669"/>
    <property type="project" value="UniProtKB-SubCell"/>
</dbReference>
<evidence type="ECO:0000256" key="3">
    <source>
        <dbReference type="ARBA" id="ARBA00023125"/>
    </source>
</evidence>
<keyword evidence="8" id="KW-1185">Reference proteome</keyword>
<name>A0AAU9P7A9_9ASTR</name>
<comment type="subcellular location">
    <subcellularLocation>
        <location evidence="1">Nucleus</location>
    </subcellularLocation>
</comment>
<dbReference type="EMBL" id="CAKMRJ010005523">
    <property type="protein sequence ID" value="CAH1446156.1"/>
    <property type="molecule type" value="Genomic_DNA"/>
</dbReference>
<dbReference type="Gene3D" id="2.20.25.80">
    <property type="entry name" value="WRKY domain"/>
    <property type="match status" value="1"/>
</dbReference>
<dbReference type="InterPro" id="IPR044810">
    <property type="entry name" value="WRKY_plant"/>
</dbReference>
<dbReference type="PANTHER" id="PTHR31221">
    <property type="entry name" value="WRKY TRANSCRIPTION FACTOR PROTEIN 1-RELATED"/>
    <property type="match status" value="1"/>
</dbReference>
<keyword evidence="5" id="KW-0539">Nucleus</keyword>
<comment type="caution">
    <text evidence="7">The sequence shown here is derived from an EMBL/GenBank/DDBJ whole genome shotgun (WGS) entry which is preliminary data.</text>
</comment>
<feature type="domain" description="WRKY" evidence="6">
    <location>
        <begin position="146"/>
        <end position="211"/>
    </location>
</feature>
<dbReference type="FunFam" id="2.20.25.80:FF:000003">
    <property type="entry name" value="WRKY transcription factor 57"/>
    <property type="match status" value="1"/>
</dbReference>
<dbReference type="AlphaFoldDB" id="A0AAU9P7A9"/>
<evidence type="ECO:0000313" key="8">
    <source>
        <dbReference type="Proteomes" id="UP001157418"/>
    </source>
</evidence>
<evidence type="ECO:0000259" key="6">
    <source>
        <dbReference type="PROSITE" id="PS50811"/>
    </source>
</evidence>
<evidence type="ECO:0000313" key="7">
    <source>
        <dbReference type="EMBL" id="CAH1446156.1"/>
    </source>
</evidence>
<dbReference type="InterPro" id="IPR003657">
    <property type="entry name" value="WRKY_dom"/>
</dbReference>
<dbReference type="GO" id="GO:0003700">
    <property type="term" value="F:DNA-binding transcription factor activity"/>
    <property type="evidence" value="ECO:0007669"/>
    <property type="project" value="InterPro"/>
</dbReference>
<evidence type="ECO:0000256" key="4">
    <source>
        <dbReference type="ARBA" id="ARBA00023163"/>
    </source>
</evidence>
<proteinExistence type="predicted"/>
<keyword evidence="4" id="KW-0804">Transcription</keyword>
<organism evidence="7 8">
    <name type="scientific">Lactuca virosa</name>
    <dbReference type="NCBI Taxonomy" id="75947"/>
    <lineage>
        <taxon>Eukaryota</taxon>
        <taxon>Viridiplantae</taxon>
        <taxon>Streptophyta</taxon>
        <taxon>Embryophyta</taxon>
        <taxon>Tracheophyta</taxon>
        <taxon>Spermatophyta</taxon>
        <taxon>Magnoliopsida</taxon>
        <taxon>eudicotyledons</taxon>
        <taxon>Gunneridae</taxon>
        <taxon>Pentapetalae</taxon>
        <taxon>asterids</taxon>
        <taxon>campanulids</taxon>
        <taxon>Asterales</taxon>
        <taxon>Asteraceae</taxon>
        <taxon>Cichorioideae</taxon>
        <taxon>Cichorieae</taxon>
        <taxon>Lactucinae</taxon>
        <taxon>Lactuca</taxon>
    </lineage>
</organism>
<dbReference type="PROSITE" id="PS50811">
    <property type="entry name" value="WRKY"/>
    <property type="match status" value="1"/>
</dbReference>
<gene>
    <name evidence="7" type="ORF">LVIROSA_LOCUS31872</name>
</gene>
<dbReference type="InterPro" id="IPR036576">
    <property type="entry name" value="WRKY_dom_sf"/>
</dbReference>
<accession>A0AAU9P7A9</accession>
<dbReference type="SMART" id="SM00774">
    <property type="entry name" value="WRKY"/>
    <property type="match status" value="1"/>
</dbReference>
<sequence length="227" mass="25910">MDSFFQPTGLRLSQDQTGNPNSWCSSLNYTFSNTDDQINHFDIDVMLHNCHNLYPNNNNPNPNLPQFIDPPSYQDSSSSNFPAYISTNEQTPVLLEMTTAANASESSDISAYATCTPQANLFHRQADMCNGDRVHDGTKIAFRIRTELEVLDDGYRWRKYGKKKVKSSPNPRNYYKCSTAGCRVKKRVERDRNDSRYVIATYIGRHNHHAQSTVHCNPTGVWTLQFT</sequence>
<protein>
    <recommendedName>
        <fullName evidence="6">WRKY domain-containing protein</fullName>
    </recommendedName>
</protein>
<dbReference type="SUPFAM" id="SSF118290">
    <property type="entry name" value="WRKY DNA-binding domain"/>
    <property type="match status" value="1"/>
</dbReference>
<evidence type="ECO:0000256" key="2">
    <source>
        <dbReference type="ARBA" id="ARBA00023015"/>
    </source>
</evidence>
<dbReference type="GO" id="GO:0043565">
    <property type="term" value="F:sequence-specific DNA binding"/>
    <property type="evidence" value="ECO:0007669"/>
    <property type="project" value="InterPro"/>
</dbReference>
<evidence type="ECO:0000256" key="1">
    <source>
        <dbReference type="ARBA" id="ARBA00004123"/>
    </source>
</evidence>
<dbReference type="Proteomes" id="UP001157418">
    <property type="component" value="Unassembled WGS sequence"/>
</dbReference>
<dbReference type="PANTHER" id="PTHR31221:SF283">
    <property type="entry name" value="WRKY DOMAIN-CONTAINING PROTEIN"/>
    <property type="match status" value="1"/>
</dbReference>
<keyword evidence="3" id="KW-0238">DNA-binding</keyword>
<dbReference type="Pfam" id="PF03106">
    <property type="entry name" value="WRKY"/>
    <property type="match status" value="1"/>
</dbReference>
<keyword evidence="2" id="KW-0805">Transcription regulation</keyword>
<reference evidence="7 8" key="1">
    <citation type="submission" date="2022-01" db="EMBL/GenBank/DDBJ databases">
        <authorList>
            <person name="Xiong W."/>
            <person name="Schranz E."/>
        </authorList>
    </citation>
    <scope>NUCLEOTIDE SEQUENCE [LARGE SCALE GENOMIC DNA]</scope>
</reference>